<reference evidence="1 2" key="1">
    <citation type="submission" date="2020-08" db="EMBL/GenBank/DDBJ databases">
        <title>Sequencing the genomes of 1000 actinobacteria strains.</title>
        <authorList>
            <person name="Klenk H.-P."/>
        </authorList>
    </citation>
    <scope>NUCLEOTIDE SEQUENCE [LARGE SCALE GENOMIC DNA]</scope>
    <source>
        <strain evidence="1 2">DSM 45084</strain>
    </source>
</reference>
<name>A0A7W7WVK2_9PSEU</name>
<dbReference type="InterPro" id="IPR008792">
    <property type="entry name" value="PQQD"/>
</dbReference>
<accession>A0A7W7WVK2</accession>
<dbReference type="NCBIfam" id="TIGR04353">
    <property type="entry name" value="PqqD_rel_X"/>
    <property type="match status" value="1"/>
</dbReference>
<dbReference type="Pfam" id="PF05402">
    <property type="entry name" value="PqqD"/>
    <property type="match status" value="1"/>
</dbReference>
<dbReference type="InterPro" id="IPR041881">
    <property type="entry name" value="PqqD_sf"/>
</dbReference>
<dbReference type="Gene3D" id="1.10.10.1150">
    <property type="entry name" value="Coenzyme PQQ synthesis protein D (PqqD)"/>
    <property type="match status" value="1"/>
</dbReference>
<protein>
    <submittedName>
        <fullName evidence="1">PqqD family protein of HPr-rel-A system</fullName>
    </submittedName>
</protein>
<organism evidence="1 2">
    <name type="scientific">Saccharothrix violaceirubra</name>
    <dbReference type="NCBI Taxonomy" id="413306"/>
    <lineage>
        <taxon>Bacteria</taxon>
        <taxon>Bacillati</taxon>
        <taxon>Actinomycetota</taxon>
        <taxon>Actinomycetes</taxon>
        <taxon>Pseudonocardiales</taxon>
        <taxon>Pseudonocardiaceae</taxon>
        <taxon>Saccharothrix</taxon>
    </lineage>
</organism>
<evidence type="ECO:0000313" key="1">
    <source>
        <dbReference type="EMBL" id="MBB4965419.1"/>
    </source>
</evidence>
<comment type="caution">
    <text evidence="1">The sequence shown here is derived from an EMBL/GenBank/DDBJ whole genome shotgun (WGS) entry which is preliminary data.</text>
</comment>
<sequence>MTLRPRAQVTMTRADDGMVVLDERTGRYWQLNHSAAYMLERLVDGDTVDQVAEHVAASAGVDTADVRSDVDAFIGRLRHAGLIAE</sequence>
<proteinExistence type="predicted"/>
<dbReference type="InterPro" id="IPR027599">
    <property type="entry name" value="PqqD-rel_X"/>
</dbReference>
<gene>
    <name evidence="1" type="ORF">F4559_002778</name>
</gene>
<dbReference type="Proteomes" id="UP000542674">
    <property type="component" value="Unassembled WGS sequence"/>
</dbReference>
<dbReference type="RefSeq" id="WP_184668942.1">
    <property type="nucleotide sequence ID" value="NZ_BAABAI010000001.1"/>
</dbReference>
<dbReference type="AlphaFoldDB" id="A0A7W7WVK2"/>
<keyword evidence="2" id="KW-1185">Reference proteome</keyword>
<evidence type="ECO:0000313" key="2">
    <source>
        <dbReference type="Proteomes" id="UP000542674"/>
    </source>
</evidence>
<dbReference type="NCBIfam" id="NF033530">
    <property type="entry name" value="lasso_PqqD_Strm"/>
    <property type="match status" value="1"/>
</dbReference>
<dbReference type="EMBL" id="JACHJS010000001">
    <property type="protein sequence ID" value="MBB4965419.1"/>
    <property type="molecule type" value="Genomic_DNA"/>
</dbReference>